<sequence length="289" mass="32648">MQELPLTLKDAIEVTRRMGLKYLWVDSICILQGSDDAAQADWLLESSRMRDYYKCCDFCIAADDASSDEDGFLSIKRTQRAKVPVSMSLAHWRRADSCVIYLQADLNPGLRTTFGLFKNTFFLHALYTTDMNKFSGIANFGGSPSRMRWYSLVNEYAARALTFETNRLFTLAALVQEIEAQSGVTYWVGIWAEDAHADLLWRTCLPVKISAAYIAPSWSWASRDISSFYDTANFGNYPVDGWKLDSSLLKANIASCEIITVDGTLNGRLLNAKLTLRTRCLDSNQWESL</sequence>
<evidence type="ECO:0000313" key="3">
    <source>
        <dbReference type="Proteomes" id="UP000297452"/>
    </source>
</evidence>
<dbReference type="Pfam" id="PF06985">
    <property type="entry name" value="HET"/>
    <property type="match status" value="1"/>
</dbReference>
<dbReference type="STRING" id="278944.A0A4Z1JKN5"/>
<dbReference type="EMBL" id="PQXJ01000006">
    <property type="protein sequence ID" value="TGO69843.1"/>
    <property type="molecule type" value="Genomic_DNA"/>
</dbReference>
<name>A0A4Z1JKN5_9HELO</name>
<dbReference type="InterPro" id="IPR010730">
    <property type="entry name" value="HET"/>
</dbReference>
<evidence type="ECO:0000313" key="2">
    <source>
        <dbReference type="EMBL" id="TGO69843.1"/>
    </source>
</evidence>
<gene>
    <name evidence="2" type="ORF">BOTNAR_0006g00300</name>
</gene>
<protein>
    <recommendedName>
        <fullName evidence="1">Heterokaryon incompatibility domain-containing protein</fullName>
    </recommendedName>
</protein>
<dbReference type="PANTHER" id="PTHR33112:SF16">
    <property type="entry name" value="HETEROKARYON INCOMPATIBILITY DOMAIN-CONTAINING PROTEIN"/>
    <property type="match status" value="1"/>
</dbReference>
<feature type="domain" description="Heterokaryon incompatibility" evidence="1">
    <location>
        <begin position="3"/>
        <end position="86"/>
    </location>
</feature>
<comment type="caution">
    <text evidence="2">The sequence shown here is derived from an EMBL/GenBank/DDBJ whole genome shotgun (WGS) entry which is preliminary data.</text>
</comment>
<organism evidence="2 3">
    <name type="scientific">Botryotinia narcissicola</name>
    <dbReference type="NCBI Taxonomy" id="278944"/>
    <lineage>
        <taxon>Eukaryota</taxon>
        <taxon>Fungi</taxon>
        <taxon>Dikarya</taxon>
        <taxon>Ascomycota</taxon>
        <taxon>Pezizomycotina</taxon>
        <taxon>Leotiomycetes</taxon>
        <taxon>Helotiales</taxon>
        <taxon>Sclerotiniaceae</taxon>
        <taxon>Botryotinia</taxon>
    </lineage>
</organism>
<dbReference type="AlphaFoldDB" id="A0A4Z1JKN5"/>
<keyword evidence="3" id="KW-1185">Reference proteome</keyword>
<dbReference type="OrthoDB" id="5362512at2759"/>
<dbReference type="Proteomes" id="UP000297452">
    <property type="component" value="Unassembled WGS sequence"/>
</dbReference>
<accession>A0A4Z1JKN5</accession>
<evidence type="ECO:0000259" key="1">
    <source>
        <dbReference type="Pfam" id="PF06985"/>
    </source>
</evidence>
<dbReference type="PANTHER" id="PTHR33112">
    <property type="entry name" value="DOMAIN PROTEIN, PUTATIVE-RELATED"/>
    <property type="match status" value="1"/>
</dbReference>
<proteinExistence type="predicted"/>
<reference evidence="2 3" key="1">
    <citation type="submission" date="2017-12" db="EMBL/GenBank/DDBJ databases">
        <title>Comparative genomics of Botrytis spp.</title>
        <authorList>
            <person name="Valero-Jimenez C.A."/>
            <person name="Tapia P."/>
            <person name="Veloso J."/>
            <person name="Silva-Moreno E."/>
            <person name="Staats M."/>
            <person name="Valdes J.H."/>
            <person name="Van Kan J.A.L."/>
        </authorList>
    </citation>
    <scope>NUCLEOTIDE SEQUENCE [LARGE SCALE GENOMIC DNA]</scope>
    <source>
        <strain evidence="2 3">MUCL2120</strain>
    </source>
</reference>